<sequence length="351" mass="39665">MKLHGIIARCCASALIALAWTCPAYGAASTEAEERSGLREFFARKFVLSEYEELDAWYTKELQENARLPSGVFRANRLVRSIHFSPESCYVSDGPCPRVYDAAWAAQQKKAKDWLAKAPQSTLAAMVLANAYNQQAWAHRGDGYAHTVRDEDMRTFLELNQKSLRALFTHAEFGRKDPNWWAQLLTFALYSGIDRQSYTKLSQDAIAAFPKNHDVYFAISLGLMPQWGGSRKAIADLAAQAVENTKAEEGQAFYARVYWNLYSWLATDGPAVFTRPDVNWPRIRAGFEDLIQRYPSSVNFNAYARLSCVAAQDKQATAKAIQRMGQDIVPQIWESRAEFARCRSWSQEGAQ</sequence>
<feature type="signal peptide" evidence="1">
    <location>
        <begin position="1"/>
        <end position="26"/>
    </location>
</feature>
<evidence type="ECO:0000313" key="2">
    <source>
        <dbReference type="EMBL" id="MBB6563711.1"/>
    </source>
</evidence>
<keyword evidence="3" id="KW-1185">Reference proteome</keyword>
<reference evidence="2 3" key="1">
    <citation type="submission" date="2020-08" db="EMBL/GenBank/DDBJ databases">
        <title>Functional genomics of gut bacteria from endangered species of beetles.</title>
        <authorList>
            <person name="Carlos-Shanley C."/>
        </authorList>
    </citation>
    <scope>NUCLEOTIDE SEQUENCE [LARGE SCALE GENOMIC DNA]</scope>
    <source>
        <strain evidence="2 3">S00198</strain>
    </source>
</reference>
<name>A0A7X0PKW2_9BURK</name>
<feature type="chain" id="PRO_5030551898" description="DUF4034 domain-containing protein" evidence="1">
    <location>
        <begin position="27"/>
        <end position="351"/>
    </location>
</feature>
<accession>A0A7X0PKW2</accession>
<dbReference type="AlphaFoldDB" id="A0A7X0PKW2"/>
<evidence type="ECO:0008006" key="4">
    <source>
        <dbReference type="Google" id="ProtNLM"/>
    </source>
</evidence>
<protein>
    <recommendedName>
        <fullName evidence="4">DUF4034 domain-containing protein</fullName>
    </recommendedName>
</protein>
<dbReference type="RefSeq" id="WP_184865022.1">
    <property type="nucleotide sequence ID" value="NZ_JACHLK010000022.1"/>
</dbReference>
<dbReference type="EMBL" id="JACHLK010000022">
    <property type="protein sequence ID" value="MBB6563711.1"/>
    <property type="molecule type" value="Genomic_DNA"/>
</dbReference>
<keyword evidence="1" id="KW-0732">Signal</keyword>
<organism evidence="2 3">
    <name type="scientific">Acidovorax soli</name>
    <dbReference type="NCBI Taxonomy" id="592050"/>
    <lineage>
        <taxon>Bacteria</taxon>
        <taxon>Pseudomonadati</taxon>
        <taxon>Pseudomonadota</taxon>
        <taxon>Betaproteobacteria</taxon>
        <taxon>Burkholderiales</taxon>
        <taxon>Comamonadaceae</taxon>
        <taxon>Acidovorax</taxon>
    </lineage>
</organism>
<dbReference type="Proteomes" id="UP000575083">
    <property type="component" value="Unassembled WGS sequence"/>
</dbReference>
<comment type="caution">
    <text evidence="2">The sequence shown here is derived from an EMBL/GenBank/DDBJ whole genome shotgun (WGS) entry which is preliminary data.</text>
</comment>
<evidence type="ECO:0000313" key="3">
    <source>
        <dbReference type="Proteomes" id="UP000575083"/>
    </source>
</evidence>
<gene>
    <name evidence="2" type="ORF">HNP48_006435</name>
</gene>
<evidence type="ECO:0000256" key="1">
    <source>
        <dbReference type="SAM" id="SignalP"/>
    </source>
</evidence>
<proteinExistence type="predicted"/>